<reference evidence="1 2" key="1">
    <citation type="journal article" date="2018" name="PLoS Pathog.">
        <title>Evolution of structural diversity of trichothecenes, a family of toxins produced by plant pathogenic and entomopathogenic fungi.</title>
        <authorList>
            <person name="Proctor R.H."/>
            <person name="McCormick S.P."/>
            <person name="Kim H.S."/>
            <person name="Cardoza R.E."/>
            <person name="Stanley A.M."/>
            <person name="Lindo L."/>
            <person name="Kelly A."/>
            <person name="Brown D.W."/>
            <person name="Lee T."/>
            <person name="Vaughan M.M."/>
            <person name="Alexander N.J."/>
            <person name="Busman M."/>
            <person name="Gutierrez S."/>
        </authorList>
    </citation>
    <scope>NUCLEOTIDE SEQUENCE [LARGE SCALE GENOMIC DNA]</scope>
    <source>
        <strain evidence="1 2">NRRL 20695</strain>
    </source>
</reference>
<dbReference type="AlphaFoldDB" id="A0A395SZR4"/>
<sequence>MRSSDIVKVVLPALASHVAAASNEGPFSIYAYGPGFGGLPLFSSGDGIFAGNFSRLNSSQAAPVQFTLEDGELKGSPNTTGYALNQHPTWSNKTIVVPGPSSSSHAVRMINDTADSNDYVSSFMLYGSFVMMEESGEMLSLWYGEESDIQGVYTVGWNATITGDSSGRVPLTLKKTAPSGPPQE</sequence>
<dbReference type="Proteomes" id="UP000266234">
    <property type="component" value="Unassembled WGS sequence"/>
</dbReference>
<name>A0A395SZR4_9HYPO</name>
<dbReference type="OrthoDB" id="5230873at2759"/>
<protein>
    <submittedName>
        <fullName evidence="1">Uncharacterized protein</fullName>
    </submittedName>
</protein>
<organism evidence="1 2">
    <name type="scientific">Fusarium longipes</name>
    <dbReference type="NCBI Taxonomy" id="694270"/>
    <lineage>
        <taxon>Eukaryota</taxon>
        <taxon>Fungi</taxon>
        <taxon>Dikarya</taxon>
        <taxon>Ascomycota</taxon>
        <taxon>Pezizomycotina</taxon>
        <taxon>Sordariomycetes</taxon>
        <taxon>Hypocreomycetidae</taxon>
        <taxon>Hypocreales</taxon>
        <taxon>Nectriaceae</taxon>
        <taxon>Fusarium</taxon>
    </lineage>
</organism>
<evidence type="ECO:0000313" key="2">
    <source>
        <dbReference type="Proteomes" id="UP000266234"/>
    </source>
</evidence>
<keyword evidence="2" id="KW-1185">Reference proteome</keyword>
<comment type="caution">
    <text evidence="1">The sequence shown here is derived from an EMBL/GenBank/DDBJ whole genome shotgun (WGS) entry which is preliminary data.</text>
</comment>
<gene>
    <name evidence="1" type="ORF">FLONG3_3930</name>
</gene>
<dbReference type="EMBL" id="PXOG01000081">
    <property type="protein sequence ID" value="RGP77973.1"/>
    <property type="molecule type" value="Genomic_DNA"/>
</dbReference>
<accession>A0A395SZR4</accession>
<proteinExistence type="predicted"/>
<evidence type="ECO:0000313" key="1">
    <source>
        <dbReference type="EMBL" id="RGP77973.1"/>
    </source>
</evidence>